<evidence type="ECO:0000313" key="3">
    <source>
        <dbReference type="Proteomes" id="UP000516424"/>
    </source>
</evidence>
<dbReference type="SUPFAM" id="SSF52540">
    <property type="entry name" value="P-loop containing nucleoside triphosphate hydrolases"/>
    <property type="match status" value="1"/>
</dbReference>
<reference evidence="2 3" key="1">
    <citation type="journal article" date="2011" name="Microbiology">
        <title>Transcriptome response to different carbon sources in Acetobacter aceti.</title>
        <authorList>
            <person name="Sakurai K."/>
            <person name="Arai H."/>
            <person name="Ishii M."/>
            <person name="Igarashi Y."/>
        </authorList>
    </citation>
    <scope>NUCLEOTIDE SEQUENCE [LARGE SCALE GENOMIC DNA]</scope>
    <source>
        <strain evidence="2 3">NBRC 14818</strain>
    </source>
</reference>
<dbReference type="InterPro" id="IPR027417">
    <property type="entry name" value="P-loop_NTPase"/>
</dbReference>
<dbReference type="SMART" id="SM00382">
    <property type="entry name" value="AAA"/>
    <property type="match status" value="1"/>
</dbReference>
<dbReference type="InterPro" id="IPR009084">
    <property type="entry name" value="B_transpositn_C"/>
</dbReference>
<accession>A0AB33IJX2</accession>
<protein>
    <recommendedName>
        <fullName evidence="1">AAA+ ATPase domain-containing protein</fullName>
    </recommendedName>
</protein>
<dbReference type="Gene3D" id="3.40.50.300">
    <property type="entry name" value="P-loop containing nucleotide triphosphate hydrolases"/>
    <property type="match status" value="1"/>
</dbReference>
<dbReference type="RefSeq" id="WP_010666063.1">
    <property type="nucleotide sequence ID" value="NZ_AP023412.1"/>
</dbReference>
<dbReference type="Gene3D" id="1.10.1180.10">
    <property type="entry name" value="B transposition protein, C-terminal domain"/>
    <property type="match status" value="1"/>
</dbReference>
<evidence type="ECO:0000313" key="2">
    <source>
        <dbReference type="EMBL" id="BCK77771.1"/>
    </source>
</evidence>
<dbReference type="Pfam" id="PF09077">
    <property type="entry name" value="Phage-MuB_C"/>
    <property type="match status" value="1"/>
</dbReference>
<dbReference type="EMBL" id="AP023412">
    <property type="protein sequence ID" value="BCK77771.1"/>
    <property type="molecule type" value="Genomic_DNA"/>
</dbReference>
<keyword evidence="3" id="KW-1185">Reference proteome</keyword>
<dbReference type="AlphaFoldDB" id="A0AB33IJX2"/>
<proteinExistence type="predicted"/>
<dbReference type="InterPro" id="IPR049945">
    <property type="entry name" value="AAA_22"/>
</dbReference>
<name>A0AB33IJX2_ACEAC</name>
<dbReference type="GO" id="GO:0006313">
    <property type="term" value="P:DNA transposition"/>
    <property type="evidence" value="ECO:0007669"/>
    <property type="project" value="InterPro"/>
</dbReference>
<evidence type="ECO:0000259" key="1">
    <source>
        <dbReference type="SMART" id="SM00382"/>
    </source>
</evidence>
<keyword evidence="2" id="KW-0614">Plasmid</keyword>
<dbReference type="PANTHER" id="PTHR35894:SF5">
    <property type="entry name" value="MU-LIKE PROPHAGE FLUMU DNA TRANSPOSITION PROTEIN B"/>
    <property type="match status" value="1"/>
</dbReference>
<sequence length="267" mass="29436">MTKVVRLPSANENSNNADTLWPTPVMERMENLMLSSYRTGMIGLLTASSGTGKTTAARQFAAKLNPVADEDDCSYGQKVTYIMMTRATDKTRPGLFHIADALGLYTSRGDCPQELMRGIEFKLENQTSLLILDEAQFMSADLLSAIRNIWDRLESRSSNPGIVLVGTESLHERICGRRRSEDMDALSGRLGQKRVNLSIEEQDIRAICNHLGIMGEKEFALLYRVGCERGGLHNIKRVVEMAGQIAEGRKITLATLKDAIAVTGGLV</sequence>
<dbReference type="InterPro" id="IPR003593">
    <property type="entry name" value="AAA+_ATPase"/>
</dbReference>
<dbReference type="InterPro" id="IPR052026">
    <property type="entry name" value="ExeA_AAA_ATPase_DNA-bind"/>
</dbReference>
<dbReference type="Pfam" id="PF13401">
    <property type="entry name" value="AAA_22"/>
    <property type="match status" value="1"/>
</dbReference>
<feature type="domain" description="AAA+ ATPase" evidence="1">
    <location>
        <begin position="39"/>
        <end position="189"/>
    </location>
</feature>
<dbReference type="InterPro" id="IPR036733">
    <property type="entry name" value="B_transposit_C_sf"/>
</dbReference>
<dbReference type="GO" id="GO:0016887">
    <property type="term" value="F:ATP hydrolysis activity"/>
    <property type="evidence" value="ECO:0007669"/>
    <property type="project" value="InterPro"/>
</dbReference>
<organism evidence="2 3">
    <name type="scientific">Acetobacter aceti NBRC 14818</name>
    <dbReference type="NCBI Taxonomy" id="887700"/>
    <lineage>
        <taxon>Bacteria</taxon>
        <taxon>Pseudomonadati</taxon>
        <taxon>Pseudomonadota</taxon>
        <taxon>Alphaproteobacteria</taxon>
        <taxon>Acetobacterales</taxon>
        <taxon>Acetobacteraceae</taxon>
        <taxon>Acetobacter</taxon>
        <taxon>Acetobacter subgen. Acetobacter</taxon>
    </lineage>
</organism>
<gene>
    <name evidence="2" type="ORF">EMQ_P215</name>
</gene>
<geneLocation type="plasmid" evidence="2 3">
    <name>pAACEN2</name>
</geneLocation>
<dbReference type="Proteomes" id="UP000516424">
    <property type="component" value="Plasmid pAACEN2"/>
</dbReference>
<dbReference type="PANTHER" id="PTHR35894">
    <property type="entry name" value="GENERAL SECRETION PATHWAY PROTEIN A-RELATED"/>
    <property type="match status" value="1"/>
</dbReference>
<dbReference type="GO" id="GO:0003677">
    <property type="term" value="F:DNA binding"/>
    <property type="evidence" value="ECO:0007669"/>
    <property type="project" value="InterPro"/>
</dbReference>